<dbReference type="Pfam" id="PF00672">
    <property type="entry name" value="HAMP"/>
    <property type="match status" value="1"/>
</dbReference>
<dbReference type="GO" id="GO:0004888">
    <property type="term" value="F:transmembrane signaling receptor activity"/>
    <property type="evidence" value="ECO:0007669"/>
    <property type="project" value="InterPro"/>
</dbReference>
<feature type="domain" description="Methyl-accepting transducer" evidence="11">
    <location>
        <begin position="363"/>
        <end position="613"/>
    </location>
</feature>
<dbReference type="Pfam" id="PF02743">
    <property type="entry name" value="dCache_1"/>
    <property type="match status" value="1"/>
</dbReference>
<accession>S3KDT8</accession>
<evidence type="ECO:0000313" key="14">
    <source>
        <dbReference type="Proteomes" id="UP000014541"/>
    </source>
</evidence>
<dbReference type="GO" id="GO:0007165">
    <property type="term" value="P:signal transduction"/>
    <property type="evidence" value="ECO:0007669"/>
    <property type="project" value="UniProtKB-KW"/>
</dbReference>
<keyword evidence="4 10" id="KW-0812">Transmembrane</keyword>
<evidence type="ECO:0000256" key="8">
    <source>
        <dbReference type="ARBA" id="ARBA00029447"/>
    </source>
</evidence>
<evidence type="ECO:0000256" key="2">
    <source>
        <dbReference type="ARBA" id="ARBA00022475"/>
    </source>
</evidence>
<name>S3KDT8_TREMA</name>
<comment type="similarity">
    <text evidence="8">Belongs to the methyl-accepting chemotaxis (MCP) protein family.</text>
</comment>
<dbReference type="HOGENOM" id="CLU_000445_107_19_12"/>
<keyword evidence="14" id="KW-1185">Reference proteome</keyword>
<evidence type="ECO:0000256" key="1">
    <source>
        <dbReference type="ARBA" id="ARBA00004651"/>
    </source>
</evidence>
<dbReference type="Proteomes" id="UP000014541">
    <property type="component" value="Unassembled WGS sequence"/>
</dbReference>
<comment type="subcellular location">
    <subcellularLocation>
        <location evidence="1">Cell membrane</location>
        <topology evidence="1">Multi-pass membrane protein</topology>
    </subcellularLocation>
</comment>
<dbReference type="SMART" id="SM00283">
    <property type="entry name" value="MA"/>
    <property type="match status" value="1"/>
</dbReference>
<dbReference type="Pfam" id="PF00015">
    <property type="entry name" value="MCPsignal"/>
    <property type="match status" value="1"/>
</dbReference>
<evidence type="ECO:0000256" key="5">
    <source>
        <dbReference type="ARBA" id="ARBA00022989"/>
    </source>
</evidence>
<dbReference type="SMART" id="SM00304">
    <property type="entry name" value="HAMP"/>
    <property type="match status" value="1"/>
</dbReference>
<dbReference type="PRINTS" id="PR00260">
    <property type="entry name" value="CHEMTRNSDUCR"/>
</dbReference>
<keyword evidence="2" id="KW-1003">Cell membrane</keyword>
<dbReference type="InterPro" id="IPR004090">
    <property type="entry name" value="Chemotax_Me-accpt_rcpt"/>
</dbReference>
<dbReference type="SUPFAM" id="SSF58104">
    <property type="entry name" value="Methyl-accepting chemotaxis protein (MCP) signaling domain"/>
    <property type="match status" value="1"/>
</dbReference>
<evidence type="ECO:0008006" key="15">
    <source>
        <dbReference type="Google" id="ProtNLM"/>
    </source>
</evidence>
<dbReference type="PROSITE" id="PS50111">
    <property type="entry name" value="CHEMOTAXIS_TRANSDUC_2"/>
    <property type="match status" value="1"/>
</dbReference>
<keyword evidence="7 9" id="KW-0807">Transducer</keyword>
<comment type="caution">
    <text evidence="13">The sequence shown here is derived from an EMBL/GenBank/DDBJ whole genome shotgun (WGS) entry which is preliminary data.</text>
</comment>
<dbReference type="EMBL" id="ATFF01000006">
    <property type="protein sequence ID" value="EPF30377.1"/>
    <property type="molecule type" value="Genomic_DNA"/>
</dbReference>
<dbReference type="Gene3D" id="3.30.450.20">
    <property type="entry name" value="PAS domain"/>
    <property type="match status" value="2"/>
</dbReference>
<dbReference type="InterPro" id="IPR033479">
    <property type="entry name" value="dCache_1"/>
</dbReference>
<proteinExistence type="inferred from homology"/>
<evidence type="ECO:0000259" key="11">
    <source>
        <dbReference type="PROSITE" id="PS50111"/>
    </source>
</evidence>
<evidence type="ECO:0000256" key="9">
    <source>
        <dbReference type="PROSITE-ProRule" id="PRU00284"/>
    </source>
</evidence>
<keyword evidence="5 10" id="KW-1133">Transmembrane helix</keyword>
<gene>
    <name evidence="13" type="ORF">HMPREF9194_00694</name>
</gene>
<dbReference type="PATRIC" id="fig|1125699.3.peg.707"/>
<dbReference type="InterPro" id="IPR004089">
    <property type="entry name" value="MCPsignal_dom"/>
</dbReference>
<dbReference type="PROSITE" id="PS50885">
    <property type="entry name" value="HAMP"/>
    <property type="match status" value="1"/>
</dbReference>
<evidence type="ECO:0000256" key="3">
    <source>
        <dbReference type="ARBA" id="ARBA00022500"/>
    </source>
</evidence>
<evidence type="ECO:0000256" key="10">
    <source>
        <dbReference type="SAM" id="Phobius"/>
    </source>
</evidence>
<dbReference type="InterPro" id="IPR003660">
    <property type="entry name" value="HAMP_dom"/>
</dbReference>
<dbReference type="RefSeq" id="WP_016524988.1">
    <property type="nucleotide sequence ID" value="NZ_KE332518.1"/>
</dbReference>
<feature type="transmembrane region" description="Helical" evidence="10">
    <location>
        <begin position="272"/>
        <end position="298"/>
    </location>
</feature>
<evidence type="ECO:0000256" key="4">
    <source>
        <dbReference type="ARBA" id="ARBA00022692"/>
    </source>
</evidence>
<dbReference type="SUPFAM" id="SSF103190">
    <property type="entry name" value="Sensory domain-like"/>
    <property type="match status" value="1"/>
</dbReference>
<evidence type="ECO:0000313" key="13">
    <source>
        <dbReference type="EMBL" id="EPF30377.1"/>
    </source>
</evidence>
<dbReference type="Gene3D" id="1.10.8.500">
    <property type="entry name" value="HAMP domain in histidine kinase"/>
    <property type="match status" value="1"/>
</dbReference>
<sequence>MNRINTEQFHRFMEQQLSVVAQTVRSVIQNAEHAVGSLADHPLIKGADDTLHDYSEETKAVLIKDTRKSKTERDLVELFTRIEKNYPEFAEVYLGTKWGGYATSSQGSMQAGYDPRKRSWYRQAFEAGGKTIMASAYQSTIGEPVICVSKKIVSDNGDDVGCMSIEVSLSDLTDFISNISLGKTGYVMLVQGDGTVLADPKHADLNFKTLAESGIGAFARFADAGDGPMTAEFDGKKWDAHVYSMKDVGWKIIACIERAEISDSVYGFIRNIAFVGAGMCVIFFVLLLVLSGRLLAFFDKLHGIFSKIASGDITGRVAYKGKDEIGSLIRYFNQTMDNMALMFASLRRESETMKEIGETLSADMAESASAVHEITANIEGVKQQAQTQAASVTETASTIDSILRVIQSVNASIEAQAKCVESSSAAVEEMIANIDSIGKVFEENNKTIQDLYKQSVNGKEGAAKANEIVSKVAEQSGLLMEASQVIQNIASQTNLLAMNAAIEAAHAGEAGKGFAVVADEIRKLAEESNTQGKHIGTVLNETAEVIGLLTESGQAAEQAFNGVYGLAERVASQEQAVVQAMHEQQKAGADVLRAMQEISEITMTVKSGSSEIVGGGTEISKEMARLGDLTRVITDSMNEMALGAVQINNAVQEVNEATQRNRGSIETLVGEIAKFKA</sequence>
<evidence type="ECO:0000256" key="6">
    <source>
        <dbReference type="ARBA" id="ARBA00023136"/>
    </source>
</evidence>
<dbReference type="Gene3D" id="1.10.287.950">
    <property type="entry name" value="Methyl-accepting chemotaxis protein"/>
    <property type="match status" value="1"/>
</dbReference>
<reference evidence="13 14" key="1">
    <citation type="submission" date="2013-04" db="EMBL/GenBank/DDBJ databases">
        <title>The Genome Sequence of Treponema maltophilum ATCC 51939.</title>
        <authorList>
            <consortium name="The Broad Institute Genomics Platform"/>
            <person name="Earl A."/>
            <person name="Ward D."/>
            <person name="Feldgarden M."/>
            <person name="Gevers D."/>
            <person name="Leonetti C."/>
            <person name="Blanton J.M."/>
            <person name="Dewhirst F.E."/>
            <person name="Izard J."/>
            <person name="Walker B."/>
            <person name="Young S."/>
            <person name="Zeng Q."/>
            <person name="Gargeya S."/>
            <person name="Fitzgerald M."/>
            <person name="Haas B."/>
            <person name="Abouelleil A."/>
            <person name="Allen A.W."/>
            <person name="Alvarado L."/>
            <person name="Arachchi H.M."/>
            <person name="Berlin A.M."/>
            <person name="Chapman S.B."/>
            <person name="Gainer-Dewar J."/>
            <person name="Goldberg J."/>
            <person name="Griggs A."/>
            <person name="Gujja S."/>
            <person name="Hansen M."/>
            <person name="Howarth C."/>
            <person name="Imamovic A."/>
            <person name="Ireland A."/>
            <person name="Larimer J."/>
            <person name="McCowan C."/>
            <person name="Murphy C."/>
            <person name="Pearson M."/>
            <person name="Poon T.W."/>
            <person name="Priest M."/>
            <person name="Roberts A."/>
            <person name="Saif S."/>
            <person name="Shea T."/>
            <person name="Sisk P."/>
            <person name="Sykes S."/>
            <person name="Wortman J."/>
            <person name="Nusbaum C."/>
            <person name="Birren B."/>
        </authorList>
    </citation>
    <scope>NUCLEOTIDE SEQUENCE [LARGE SCALE GENOMIC DNA]</scope>
    <source>
        <strain evidence="13 14">ATCC 51939</strain>
    </source>
</reference>
<dbReference type="STRING" id="1125699.HMPREF9194_00694"/>
<dbReference type="eggNOG" id="COG0840">
    <property type="taxonomic scope" value="Bacteria"/>
</dbReference>
<dbReference type="CDD" id="cd18773">
    <property type="entry name" value="PDC1_HK_sensor"/>
    <property type="match status" value="1"/>
</dbReference>
<feature type="domain" description="HAMP" evidence="12">
    <location>
        <begin position="292"/>
        <end position="344"/>
    </location>
</feature>
<organism evidence="13 14">
    <name type="scientific">Treponema maltophilum ATCC 51939</name>
    <dbReference type="NCBI Taxonomy" id="1125699"/>
    <lineage>
        <taxon>Bacteria</taxon>
        <taxon>Pseudomonadati</taxon>
        <taxon>Spirochaetota</taxon>
        <taxon>Spirochaetia</taxon>
        <taxon>Spirochaetales</taxon>
        <taxon>Treponemataceae</taxon>
        <taxon>Treponema</taxon>
    </lineage>
</organism>
<evidence type="ECO:0000259" key="12">
    <source>
        <dbReference type="PROSITE" id="PS50885"/>
    </source>
</evidence>
<dbReference type="PANTHER" id="PTHR32089:SF112">
    <property type="entry name" value="LYSOZYME-LIKE PROTEIN-RELATED"/>
    <property type="match status" value="1"/>
</dbReference>
<keyword evidence="3" id="KW-0145">Chemotaxis</keyword>
<dbReference type="CDD" id="cd12912">
    <property type="entry name" value="PDC2_MCP_like"/>
    <property type="match status" value="1"/>
</dbReference>
<dbReference type="GO" id="GO:0006935">
    <property type="term" value="P:chemotaxis"/>
    <property type="evidence" value="ECO:0007669"/>
    <property type="project" value="UniProtKB-KW"/>
</dbReference>
<dbReference type="PANTHER" id="PTHR32089">
    <property type="entry name" value="METHYL-ACCEPTING CHEMOTAXIS PROTEIN MCPB"/>
    <property type="match status" value="1"/>
</dbReference>
<dbReference type="InterPro" id="IPR029151">
    <property type="entry name" value="Sensor-like_sf"/>
</dbReference>
<protein>
    <recommendedName>
        <fullName evidence="15">Methyl-accepting transducer domain-containing protein</fullName>
    </recommendedName>
</protein>
<dbReference type="GO" id="GO:0005886">
    <property type="term" value="C:plasma membrane"/>
    <property type="evidence" value="ECO:0007669"/>
    <property type="project" value="UniProtKB-SubCell"/>
</dbReference>
<dbReference type="AlphaFoldDB" id="S3KDT8"/>
<dbReference type="OrthoDB" id="243053at2"/>
<keyword evidence="6 10" id="KW-0472">Membrane</keyword>
<dbReference type="CDD" id="cd06225">
    <property type="entry name" value="HAMP"/>
    <property type="match status" value="1"/>
</dbReference>
<evidence type="ECO:0000256" key="7">
    <source>
        <dbReference type="ARBA" id="ARBA00023224"/>
    </source>
</evidence>